<feature type="compositionally biased region" description="Basic and acidic residues" evidence="8">
    <location>
        <begin position="241"/>
        <end position="252"/>
    </location>
</feature>
<evidence type="ECO:0000256" key="5">
    <source>
        <dbReference type="ARBA" id="ARBA00023002"/>
    </source>
</evidence>
<dbReference type="GO" id="GO:0005506">
    <property type="term" value="F:iron ion binding"/>
    <property type="evidence" value="ECO:0007669"/>
    <property type="project" value="InterPro"/>
</dbReference>
<feature type="region of interest" description="Disordered" evidence="8">
    <location>
        <begin position="169"/>
        <end position="282"/>
    </location>
</feature>
<dbReference type="EMBL" id="JABCKI010005920">
    <property type="protein sequence ID" value="KAG5636534.1"/>
    <property type="molecule type" value="Genomic_DNA"/>
</dbReference>
<feature type="compositionally biased region" description="Polar residues" evidence="8">
    <location>
        <begin position="415"/>
        <end position="433"/>
    </location>
</feature>
<keyword evidence="5" id="KW-0560">Oxidoreductase</keyword>
<dbReference type="InterPro" id="IPR050364">
    <property type="entry name" value="Cytochrome_P450_fung"/>
</dbReference>
<evidence type="ECO:0000256" key="4">
    <source>
        <dbReference type="ARBA" id="ARBA00022723"/>
    </source>
</evidence>
<dbReference type="PANTHER" id="PTHR46300:SF7">
    <property type="entry name" value="P450, PUTATIVE (EUROFUNG)-RELATED"/>
    <property type="match status" value="1"/>
</dbReference>
<name>A0A9P7FQL8_9AGAR</name>
<evidence type="ECO:0000313" key="9">
    <source>
        <dbReference type="EMBL" id="KAG5636534.1"/>
    </source>
</evidence>
<feature type="compositionally biased region" description="Basic and acidic residues" evidence="8">
    <location>
        <begin position="215"/>
        <end position="232"/>
    </location>
</feature>
<dbReference type="AlphaFoldDB" id="A0A9P7FQL8"/>
<dbReference type="Proteomes" id="UP000717328">
    <property type="component" value="Unassembled WGS sequence"/>
</dbReference>
<dbReference type="GO" id="GO:0016705">
    <property type="term" value="F:oxidoreductase activity, acting on paired donors, with incorporation or reduction of molecular oxygen"/>
    <property type="evidence" value="ECO:0007669"/>
    <property type="project" value="InterPro"/>
</dbReference>
<evidence type="ECO:0000313" key="10">
    <source>
        <dbReference type="Proteomes" id="UP000717328"/>
    </source>
</evidence>
<accession>A0A9P7FQL8</accession>
<sequence length="608" mass="67923">MRRLMHHDFQQQAVMQYHPHQLKATHRLLRRLLDDPDDILGHIRQSSGETIMSVAFGIQVKEKNDPYIEVADLAVKALSIASVPGAFLVDGIPIHMLNKPFDAAKRNIIMGAIGSCILGLLSNPEAQQEIDNVVGAGHHVTSVARQIARFHLSASHLIAAPQPLNFNRKLKKMPKPTTHGLSNLPSLSGRCSQTVDSEQPSPNWLSVVPGPLQKNAEKPDSDAELGQGREDQGGEDPDVQDEAKAFEGLEKKKMSKKRSCAEDDEPQPLRHKKAKAGAVLSDSQVEQITAASSKMPDMKQGDRFKAWTDLTDDDKQMLAESVTSHVAGKFKGVPLDLSKIENLELPGYSLAELAHWGYGTSSVAPEPCRRCERAQPCLVSGNTISCFFCMRGGYSCDWSVDEGKTKEDKELPTRPSVSRVNTEQPEVGTSSAPSKGKEKGKAAPACSKESPALRAQDRMSFPMPRELFAVGVRVVPSNDSYRFELEYAKPVEEMTTAELQSEREFLADREQYAQRKYNEALAEFLDARARMEMYTRTLDFLQARRGELRERLVQILSHEEDEVDGEDDDEQDDEVDEDEEDEDEYEDEDEEEVEGPKRKTRLRDPKSQ</sequence>
<dbReference type="PANTHER" id="PTHR46300">
    <property type="entry name" value="P450, PUTATIVE (EUROFUNG)-RELATED-RELATED"/>
    <property type="match status" value="1"/>
</dbReference>
<evidence type="ECO:0000256" key="2">
    <source>
        <dbReference type="ARBA" id="ARBA00010617"/>
    </source>
</evidence>
<keyword evidence="4" id="KW-0479">Metal-binding</keyword>
<evidence type="ECO:0000256" key="7">
    <source>
        <dbReference type="ARBA" id="ARBA00023033"/>
    </source>
</evidence>
<reference evidence="9" key="2">
    <citation type="submission" date="2021-10" db="EMBL/GenBank/DDBJ databases">
        <title>Phylogenomics reveals ancestral predisposition of the termite-cultivated fungus Termitomyces towards a domesticated lifestyle.</title>
        <authorList>
            <person name="Auxier B."/>
            <person name="Grum-Grzhimaylo A."/>
            <person name="Cardenas M.E."/>
            <person name="Lodge J.D."/>
            <person name="Laessoe T."/>
            <person name="Pedersen O."/>
            <person name="Smith M.E."/>
            <person name="Kuyper T.W."/>
            <person name="Franco-Molano E.A."/>
            <person name="Baroni T.J."/>
            <person name="Aanen D.K."/>
        </authorList>
    </citation>
    <scope>NUCLEOTIDE SEQUENCE</scope>
    <source>
        <strain evidence="9">D49</strain>
    </source>
</reference>
<feature type="region of interest" description="Disordered" evidence="8">
    <location>
        <begin position="555"/>
        <end position="608"/>
    </location>
</feature>
<feature type="region of interest" description="Disordered" evidence="8">
    <location>
        <begin position="404"/>
        <end position="454"/>
    </location>
</feature>
<keyword evidence="6" id="KW-0408">Iron</keyword>
<comment type="caution">
    <text evidence="9">The sequence shown here is derived from an EMBL/GenBank/DDBJ whole genome shotgun (WGS) entry which is preliminary data.</text>
</comment>
<dbReference type="InterPro" id="IPR036396">
    <property type="entry name" value="Cyt_P450_sf"/>
</dbReference>
<dbReference type="Gene3D" id="1.10.630.10">
    <property type="entry name" value="Cytochrome P450"/>
    <property type="match status" value="1"/>
</dbReference>
<keyword evidence="7" id="KW-0503">Monooxygenase</keyword>
<organism evidence="9 10">
    <name type="scientific">Sphagnurus paluster</name>
    <dbReference type="NCBI Taxonomy" id="117069"/>
    <lineage>
        <taxon>Eukaryota</taxon>
        <taxon>Fungi</taxon>
        <taxon>Dikarya</taxon>
        <taxon>Basidiomycota</taxon>
        <taxon>Agaricomycotina</taxon>
        <taxon>Agaricomycetes</taxon>
        <taxon>Agaricomycetidae</taxon>
        <taxon>Agaricales</taxon>
        <taxon>Tricholomatineae</taxon>
        <taxon>Lyophyllaceae</taxon>
        <taxon>Sphagnurus</taxon>
    </lineage>
</organism>
<feature type="compositionally biased region" description="Basic and acidic residues" evidence="8">
    <location>
        <begin position="594"/>
        <end position="608"/>
    </location>
</feature>
<proteinExistence type="inferred from homology"/>
<comment type="cofactor">
    <cofactor evidence="1">
        <name>heme</name>
        <dbReference type="ChEBI" id="CHEBI:30413"/>
    </cofactor>
</comment>
<dbReference type="SUPFAM" id="SSF48264">
    <property type="entry name" value="Cytochrome P450"/>
    <property type="match status" value="1"/>
</dbReference>
<evidence type="ECO:0000256" key="6">
    <source>
        <dbReference type="ARBA" id="ARBA00023004"/>
    </source>
</evidence>
<gene>
    <name evidence="9" type="ORF">H0H81_007701</name>
</gene>
<dbReference type="GO" id="GO:0020037">
    <property type="term" value="F:heme binding"/>
    <property type="evidence" value="ECO:0007669"/>
    <property type="project" value="InterPro"/>
</dbReference>
<feature type="compositionally biased region" description="Polar residues" evidence="8">
    <location>
        <begin position="179"/>
        <end position="204"/>
    </location>
</feature>
<protein>
    <submittedName>
        <fullName evidence="9">Uncharacterized protein</fullName>
    </submittedName>
</protein>
<reference evidence="9" key="1">
    <citation type="submission" date="2021-02" db="EMBL/GenBank/DDBJ databases">
        <authorList>
            <person name="Nieuwenhuis M."/>
            <person name="Van De Peppel L.J.J."/>
        </authorList>
    </citation>
    <scope>NUCLEOTIDE SEQUENCE</scope>
    <source>
        <strain evidence="9">D49</strain>
    </source>
</reference>
<evidence type="ECO:0000256" key="1">
    <source>
        <dbReference type="ARBA" id="ARBA00001971"/>
    </source>
</evidence>
<comment type="similarity">
    <text evidence="2">Belongs to the cytochrome P450 family.</text>
</comment>
<keyword evidence="3" id="KW-0349">Heme</keyword>
<evidence type="ECO:0000256" key="3">
    <source>
        <dbReference type="ARBA" id="ARBA00022617"/>
    </source>
</evidence>
<dbReference type="GO" id="GO:0004497">
    <property type="term" value="F:monooxygenase activity"/>
    <property type="evidence" value="ECO:0007669"/>
    <property type="project" value="UniProtKB-KW"/>
</dbReference>
<feature type="compositionally biased region" description="Acidic residues" evidence="8">
    <location>
        <begin position="559"/>
        <end position="593"/>
    </location>
</feature>
<evidence type="ECO:0000256" key="8">
    <source>
        <dbReference type="SAM" id="MobiDB-lite"/>
    </source>
</evidence>
<keyword evidence="10" id="KW-1185">Reference proteome</keyword>